<feature type="transmembrane region" description="Helical" evidence="6">
    <location>
        <begin position="223"/>
        <end position="250"/>
    </location>
</feature>
<dbReference type="NCBIfam" id="TIGR00765">
    <property type="entry name" value="yihY_not_rbn"/>
    <property type="match status" value="1"/>
</dbReference>
<dbReference type="PIRSF" id="PIRSF035875">
    <property type="entry name" value="RNase_BN"/>
    <property type="match status" value="1"/>
</dbReference>
<keyword evidence="2" id="KW-1003">Cell membrane</keyword>
<feature type="transmembrane region" description="Helical" evidence="6">
    <location>
        <begin position="193"/>
        <end position="217"/>
    </location>
</feature>
<reference evidence="7" key="1">
    <citation type="submission" date="2021-02" db="EMBL/GenBank/DDBJ databases">
        <title>Sulfurospirillum tamanensis sp. nov.</title>
        <authorList>
            <person name="Frolova A."/>
            <person name="Merkel A."/>
            <person name="Slobodkin A."/>
        </authorList>
    </citation>
    <scope>NUCLEOTIDE SEQUENCE</scope>
    <source>
        <strain evidence="7">T05b</strain>
    </source>
</reference>
<feature type="transmembrane region" description="Helical" evidence="6">
    <location>
        <begin position="125"/>
        <end position="149"/>
    </location>
</feature>
<evidence type="ECO:0000256" key="3">
    <source>
        <dbReference type="ARBA" id="ARBA00022692"/>
    </source>
</evidence>
<feature type="transmembrane region" description="Helical" evidence="6">
    <location>
        <begin position="21"/>
        <end position="44"/>
    </location>
</feature>
<accession>A0ABS2WQB1</accession>
<reference evidence="7" key="2">
    <citation type="submission" date="2021-02" db="EMBL/GenBank/DDBJ databases">
        <authorList>
            <person name="Merkel A.Y."/>
        </authorList>
    </citation>
    <scope>NUCLEOTIDE SEQUENCE</scope>
    <source>
        <strain evidence="7">T05b</strain>
    </source>
</reference>
<dbReference type="PANTHER" id="PTHR30213">
    <property type="entry name" value="INNER MEMBRANE PROTEIN YHJD"/>
    <property type="match status" value="1"/>
</dbReference>
<feature type="transmembrane region" description="Helical" evidence="6">
    <location>
        <begin position="161"/>
        <end position="181"/>
    </location>
</feature>
<dbReference type="PANTHER" id="PTHR30213:SF0">
    <property type="entry name" value="UPF0761 MEMBRANE PROTEIN YIHY"/>
    <property type="match status" value="1"/>
</dbReference>
<dbReference type="RefSeq" id="WP_205458410.1">
    <property type="nucleotide sequence ID" value="NZ_JAFHKK010000005.1"/>
</dbReference>
<organism evidence="7 8">
    <name type="scientific">Sulfurospirillum tamanense</name>
    <dbReference type="NCBI Taxonomy" id="2813362"/>
    <lineage>
        <taxon>Bacteria</taxon>
        <taxon>Pseudomonadati</taxon>
        <taxon>Campylobacterota</taxon>
        <taxon>Epsilonproteobacteria</taxon>
        <taxon>Campylobacterales</taxon>
        <taxon>Sulfurospirillaceae</taxon>
        <taxon>Sulfurospirillum</taxon>
    </lineage>
</organism>
<evidence type="ECO:0000256" key="6">
    <source>
        <dbReference type="SAM" id="Phobius"/>
    </source>
</evidence>
<evidence type="ECO:0000256" key="1">
    <source>
        <dbReference type="ARBA" id="ARBA00004651"/>
    </source>
</evidence>
<name>A0ABS2WQB1_9BACT</name>
<dbReference type="Pfam" id="PF03631">
    <property type="entry name" value="Virul_fac_BrkB"/>
    <property type="match status" value="1"/>
</dbReference>
<sequence>MRFLHYVELLKKIKDKQLMHYASSLSFHTMLSLIPVLLISMSIFTQLPSFEVYYEKMTAFIFSSLLPSHQEVISGYIETFLSNTVGMGVLGFVVVLFTSMMFFLEYEYIINTLLNAKRRSFWQSLSSYWTLITLAPLGLGVSFYISGVLHRMLQSSDFTKWINILAIFPYLIVWALFFATYMISSGKHLSPRLVALASFIASLIWYLCKNLFVYYVAYNTSYLSIYGSFSVVVFFFVWIYLSWIIFLYGVKLCAFLEEQKGHSTQENNPHRQEAPADSQYA</sequence>
<feature type="transmembrane region" description="Helical" evidence="6">
    <location>
        <begin position="85"/>
        <end position="104"/>
    </location>
</feature>
<evidence type="ECO:0000313" key="8">
    <source>
        <dbReference type="Proteomes" id="UP000703590"/>
    </source>
</evidence>
<evidence type="ECO:0000256" key="2">
    <source>
        <dbReference type="ARBA" id="ARBA00022475"/>
    </source>
</evidence>
<comment type="caution">
    <text evidence="7">The sequence shown here is derived from an EMBL/GenBank/DDBJ whole genome shotgun (WGS) entry which is preliminary data.</text>
</comment>
<keyword evidence="4 6" id="KW-1133">Transmembrane helix</keyword>
<evidence type="ECO:0000313" key="7">
    <source>
        <dbReference type="EMBL" id="MBN2963871.1"/>
    </source>
</evidence>
<protein>
    <submittedName>
        <fullName evidence="7">YihY family inner membrane protein</fullName>
    </submittedName>
</protein>
<keyword evidence="5 6" id="KW-0472">Membrane</keyword>
<proteinExistence type="predicted"/>
<dbReference type="Proteomes" id="UP000703590">
    <property type="component" value="Unassembled WGS sequence"/>
</dbReference>
<keyword evidence="8" id="KW-1185">Reference proteome</keyword>
<dbReference type="EMBL" id="JAFHKK010000005">
    <property type="protein sequence ID" value="MBN2963871.1"/>
    <property type="molecule type" value="Genomic_DNA"/>
</dbReference>
<comment type="subcellular location">
    <subcellularLocation>
        <location evidence="1">Cell membrane</location>
        <topology evidence="1">Multi-pass membrane protein</topology>
    </subcellularLocation>
</comment>
<keyword evidence="3 6" id="KW-0812">Transmembrane</keyword>
<evidence type="ECO:0000256" key="4">
    <source>
        <dbReference type="ARBA" id="ARBA00022989"/>
    </source>
</evidence>
<evidence type="ECO:0000256" key="5">
    <source>
        <dbReference type="ARBA" id="ARBA00023136"/>
    </source>
</evidence>
<gene>
    <name evidence="7" type="ORF">JWV37_03675</name>
</gene>
<dbReference type="InterPro" id="IPR017039">
    <property type="entry name" value="Virul_fac_BrkB"/>
</dbReference>